<keyword evidence="3" id="KW-1185">Reference proteome</keyword>
<evidence type="ECO:0000313" key="2">
    <source>
        <dbReference type="EMBL" id="MFC5527859.1"/>
    </source>
</evidence>
<evidence type="ECO:0000313" key="3">
    <source>
        <dbReference type="Proteomes" id="UP001596108"/>
    </source>
</evidence>
<name>A0ABW0QY71_9BACL</name>
<gene>
    <name evidence="2" type="ORF">ACFPQ4_00070</name>
</gene>
<evidence type="ECO:0000259" key="1">
    <source>
        <dbReference type="Pfam" id="PF13290"/>
    </source>
</evidence>
<dbReference type="Pfam" id="PF13290">
    <property type="entry name" value="CHB_HEX_C_1"/>
    <property type="match status" value="2"/>
</dbReference>
<feature type="domain" description="GH29D-like beta-sandwich" evidence="1">
    <location>
        <begin position="88"/>
        <end position="147"/>
    </location>
</feature>
<accession>A0ABW0QY71</accession>
<dbReference type="RefSeq" id="WP_378109662.1">
    <property type="nucleotide sequence ID" value="NZ_JBHSNC010000001.1"/>
</dbReference>
<dbReference type="InterPro" id="IPR059177">
    <property type="entry name" value="GH29D-like_dom"/>
</dbReference>
<feature type="domain" description="GH29D-like beta-sandwich" evidence="1">
    <location>
        <begin position="6"/>
        <end position="65"/>
    </location>
</feature>
<proteinExistence type="predicted"/>
<dbReference type="Proteomes" id="UP001596108">
    <property type="component" value="Unassembled WGS sequence"/>
</dbReference>
<protein>
    <submittedName>
        <fullName evidence="2">FN3 associated domain-containing protein</fullName>
    </submittedName>
</protein>
<reference evidence="3" key="1">
    <citation type="journal article" date="2019" name="Int. J. Syst. Evol. Microbiol.">
        <title>The Global Catalogue of Microorganisms (GCM) 10K type strain sequencing project: providing services to taxonomists for standard genome sequencing and annotation.</title>
        <authorList>
            <consortium name="The Broad Institute Genomics Platform"/>
            <consortium name="The Broad Institute Genome Sequencing Center for Infectious Disease"/>
            <person name="Wu L."/>
            <person name="Ma J."/>
        </authorList>
    </citation>
    <scope>NUCLEOTIDE SEQUENCE [LARGE SCALE GENOMIC DNA]</scope>
    <source>
        <strain evidence="3">CGMCC 1.18578</strain>
    </source>
</reference>
<comment type="caution">
    <text evidence="2">The sequence shown here is derived from an EMBL/GenBank/DDBJ whole genome shotgun (WGS) entry which is preliminary data.</text>
</comment>
<sequence length="164" mass="16866">MPINSTIALNTSTPGATIYYTTDGSIPTSIRAHGRGVVVHGFPLQTLIIRAIAVVPGKGASAVSTFLYTKGLPTQVPYPTANVATGALVSNKTKITLKSKSPKADIYYTTDGSTPTVKSTKGTSVLVTGSPGSVVTVQAIAVESGIPSPVAAFSYKIRSTVVQK</sequence>
<dbReference type="EMBL" id="JBHSNC010000001">
    <property type="protein sequence ID" value="MFC5527859.1"/>
    <property type="molecule type" value="Genomic_DNA"/>
</dbReference>
<organism evidence="2 3">
    <name type="scientific">Cohnella yongneupensis</name>
    <dbReference type="NCBI Taxonomy" id="425006"/>
    <lineage>
        <taxon>Bacteria</taxon>
        <taxon>Bacillati</taxon>
        <taxon>Bacillota</taxon>
        <taxon>Bacilli</taxon>
        <taxon>Bacillales</taxon>
        <taxon>Paenibacillaceae</taxon>
        <taxon>Cohnella</taxon>
    </lineage>
</organism>